<dbReference type="Proteomes" id="UP001056120">
    <property type="component" value="Linkage Group LG09"/>
</dbReference>
<reference evidence="1 2" key="2">
    <citation type="journal article" date="2022" name="Mol. Ecol. Resour.">
        <title>The genomes of chicory, endive, great burdock and yacon provide insights into Asteraceae paleo-polyploidization history and plant inulin production.</title>
        <authorList>
            <person name="Fan W."/>
            <person name="Wang S."/>
            <person name="Wang H."/>
            <person name="Wang A."/>
            <person name="Jiang F."/>
            <person name="Liu H."/>
            <person name="Zhao H."/>
            <person name="Xu D."/>
            <person name="Zhang Y."/>
        </authorList>
    </citation>
    <scope>NUCLEOTIDE SEQUENCE [LARGE SCALE GENOMIC DNA]</scope>
    <source>
        <strain evidence="2">cv. Yunnan</strain>
        <tissue evidence="1">Leaves</tissue>
    </source>
</reference>
<evidence type="ECO:0000313" key="1">
    <source>
        <dbReference type="EMBL" id="KAI3804881.1"/>
    </source>
</evidence>
<name>A0ACB9IBN2_9ASTR</name>
<protein>
    <submittedName>
        <fullName evidence="1">Uncharacterized protein</fullName>
    </submittedName>
</protein>
<accession>A0ACB9IBN2</accession>
<reference evidence="2" key="1">
    <citation type="journal article" date="2022" name="Mol. Ecol. Resour.">
        <title>The genomes of chicory, endive, great burdock and yacon provide insights into Asteraceae palaeo-polyploidization history and plant inulin production.</title>
        <authorList>
            <person name="Fan W."/>
            <person name="Wang S."/>
            <person name="Wang H."/>
            <person name="Wang A."/>
            <person name="Jiang F."/>
            <person name="Liu H."/>
            <person name="Zhao H."/>
            <person name="Xu D."/>
            <person name="Zhang Y."/>
        </authorList>
    </citation>
    <scope>NUCLEOTIDE SEQUENCE [LARGE SCALE GENOMIC DNA]</scope>
    <source>
        <strain evidence="2">cv. Yunnan</strain>
    </source>
</reference>
<sequence length="78" mass="9329">MLDSSELSFQSSFMWKLFQWFLHYVFWLIFLYLFSDLFEGIVVRPNSGGCLESSPKYFDQQSYIEIGIKMQDIVGYNF</sequence>
<proteinExistence type="predicted"/>
<dbReference type="EMBL" id="CM042026">
    <property type="protein sequence ID" value="KAI3804881.1"/>
    <property type="molecule type" value="Genomic_DNA"/>
</dbReference>
<organism evidence="1 2">
    <name type="scientific">Smallanthus sonchifolius</name>
    <dbReference type="NCBI Taxonomy" id="185202"/>
    <lineage>
        <taxon>Eukaryota</taxon>
        <taxon>Viridiplantae</taxon>
        <taxon>Streptophyta</taxon>
        <taxon>Embryophyta</taxon>
        <taxon>Tracheophyta</taxon>
        <taxon>Spermatophyta</taxon>
        <taxon>Magnoliopsida</taxon>
        <taxon>eudicotyledons</taxon>
        <taxon>Gunneridae</taxon>
        <taxon>Pentapetalae</taxon>
        <taxon>asterids</taxon>
        <taxon>campanulids</taxon>
        <taxon>Asterales</taxon>
        <taxon>Asteraceae</taxon>
        <taxon>Asteroideae</taxon>
        <taxon>Heliantheae alliance</taxon>
        <taxon>Millerieae</taxon>
        <taxon>Smallanthus</taxon>
    </lineage>
</organism>
<comment type="caution">
    <text evidence="1">The sequence shown here is derived from an EMBL/GenBank/DDBJ whole genome shotgun (WGS) entry which is preliminary data.</text>
</comment>
<gene>
    <name evidence="1" type="ORF">L1987_26746</name>
</gene>
<evidence type="ECO:0000313" key="2">
    <source>
        <dbReference type="Proteomes" id="UP001056120"/>
    </source>
</evidence>
<keyword evidence="2" id="KW-1185">Reference proteome</keyword>